<dbReference type="OrthoDB" id="2679843at2759"/>
<feature type="transmembrane region" description="Helical" evidence="1">
    <location>
        <begin position="78"/>
        <end position="102"/>
    </location>
</feature>
<evidence type="ECO:0000313" key="2">
    <source>
        <dbReference type="EMBL" id="KDQ09676.1"/>
    </source>
</evidence>
<proteinExistence type="predicted"/>
<keyword evidence="1" id="KW-0812">Transmembrane</keyword>
<reference evidence="3" key="1">
    <citation type="journal article" date="2014" name="Proc. Natl. Acad. Sci. U.S.A.">
        <title>Extensive sampling of basidiomycete genomes demonstrates inadequacy of the white-rot/brown-rot paradigm for wood decay fungi.</title>
        <authorList>
            <person name="Riley R."/>
            <person name="Salamov A.A."/>
            <person name="Brown D.W."/>
            <person name="Nagy L.G."/>
            <person name="Floudas D."/>
            <person name="Held B.W."/>
            <person name="Levasseur A."/>
            <person name="Lombard V."/>
            <person name="Morin E."/>
            <person name="Otillar R."/>
            <person name="Lindquist E.A."/>
            <person name="Sun H."/>
            <person name="LaButti K.M."/>
            <person name="Schmutz J."/>
            <person name="Jabbour D."/>
            <person name="Luo H."/>
            <person name="Baker S.E."/>
            <person name="Pisabarro A.G."/>
            <person name="Walton J.D."/>
            <person name="Blanchette R.A."/>
            <person name="Henrissat B."/>
            <person name="Martin F."/>
            <person name="Cullen D."/>
            <person name="Hibbett D.S."/>
            <person name="Grigoriev I.V."/>
        </authorList>
    </citation>
    <scope>NUCLEOTIDE SEQUENCE [LARGE SCALE GENOMIC DNA]</scope>
    <source>
        <strain evidence="3">FD-172 SS1</strain>
    </source>
</reference>
<keyword evidence="1" id="KW-1133">Transmembrane helix</keyword>
<dbReference type="EMBL" id="KL198076">
    <property type="protein sequence ID" value="KDQ09676.1"/>
    <property type="molecule type" value="Genomic_DNA"/>
</dbReference>
<feature type="transmembrane region" description="Helical" evidence="1">
    <location>
        <begin position="123"/>
        <end position="150"/>
    </location>
</feature>
<name>A0A067MDK3_BOTB1</name>
<dbReference type="HOGENOM" id="CLU_059598_0_0_1"/>
<protein>
    <submittedName>
        <fullName evidence="2">Uncharacterized protein</fullName>
    </submittedName>
</protein>
<evidence type="ECO:0000313" key="3">
    <source>
        <dbReference type="Proteomes" id="UP000027195"/>
    </source>
</evidence>
<gene>
    <name evidence="2" type="ORF">BOTBODRAFT_523585</name>
</gene>
<organism evidence="2 3">
    <name type="scientific">Botryobasidium botryosum (strain FD-172 SS1)</name>
    <dbReference type="NCBI Taxonomy" id="930990"/>
    <lineage>
        <taxon>Eukaryota</taxon>
        <taxon>Fungi</taxon>
        <taxon>Dikarya</taxon>
        <taxon>Basidiomycota</taxon>
        <taxon>Agaricomycotina</taxon>
        <taxon>Agaricomycetes</taxon>
        <taxon>Cantharellales</taxon>
        <taxon>Botryobasidiaceae</taxon>
        <taxon>Botryobasidium</taxon>
    </lineage>
</organism>
<evidence type="ECO:0000256" key="1">
    <source>
        <dbReference type="SAM" id="Phobius"/>
    </source>
</evidence>
<keyword evidence="3" id="KW-1185">Reference proteome</keyword>
<accession>A0A067MDK3</accession>
<feature type="transmembrane region" description="Helical" evidence="1">
    <location>
        <begin position="170"/>
        <end position="193"/>
    </location>
</feature>
<sequence>MHHMLKSHLENVKVELAEVIHKYRTAACYQESGYRGVTDWAEKSSAKYGDLCDSIGTASVFGAGITYSTIFSAPRGNLSLMCWSFALFDVGFIITTLVRTILKWASRLPLLEKQFATTRYWDLVIDTALIIAFGSASVAFFLLNLTIFQLAFPEPAQDTVQLDTPPAPSAILSISVLAGSIFTVIVVLILSSWADGPRRRRRHDAATVEWDRYA</sequence>
<dbReference type="Proteomes" id="UP000027195">
    <property type="component" value="Unassembled WGS sequence"/>
</dbReference>
<keyword evidence="1" id="KW-0472">Membrane</keyword>
<dbReference type="AlphaFoldDB" id="A0A067MDK3"/>
<dbReference type="InParanoid" id="A0A067MDK3"/>